<dbReference type="Pfam" id="PF00498">
    <property type="entry name" value="FHA"/>
    <property type="match status" value="1"/>
</dbReference>
<feature type="compositionally biased region" description="Basic and acidic residues" evidence="14">
    <location>
        <begin position="828"/>
        <end position="852"/>
    </location>
</feature>
<feature type="region of interest" description="Disordered" evidence="14">
    <location>
        <begin position="999"/>
        <end position="1047"/>
    </location>
</feature>
<keyword evidence="6" id="KW-0677">Repeat</keyword>
<dbReference type="InterPro" id="IPR036420">
    <property type="entry name" value="BRCT_dom_sf"/>
</dbReference>
<dbReference type="InterPro" id="IPR000253">
    <property type="entry name" value="FHA_dom"/>
</dbReference>
<keyword evidence="7" id="KW-0227">DNA damage</keyword>
<keyword evidence="11" id="KW-0131">Cell cycle</keyword>
<feature type="domain" description="BRCT" evidence="16">
    <location>
        <begin position="1066"/>
        <end position="1133"/>
    </location>
</feature>
<evidence type="ECO:0000256" key="11">
    <source>
        <dbReference type="ARBA" id="ARBA00023306"/>
    </source>
</evidence>
<feature type="compositionally biased region" description="Polar residues" evidence="14">
    <location>
        <begin position="596"/>
        <end position="610"/>
    </location>
</feature>
<dbReference type="GO" id="GO:0006974">
    <property type="term" value="P:DNA damage response"/>
    <property type="evidence" value="ECO:0007669"/>
    <property type="project" value="UniProtKB-KW"/>
</dbReference>
<keyword evidence="18" id="KW-1185">Reference proteome</keyword>
<evidence type="ECO:0000256" key="8">
    <source>
        <dbReference type="ARBA" id="ARBA00022843"/>
    </source>
</evidence>
<feature type="region of interest" description="Disordered" evidence="14">
    <location>
        <begin position="561"/>
        <end position="615"/>
    </location>
</feature>
<dbReference type="OrthoDB" id="342264at2759"/>
<evidence type="ECO:0000256" key="4">
    <source>
        <dbReference type="ARBA" id="ARBA00022454"/>
    </source>
</evidence>
<dbReference type="CDD" id="cd18432">
    <property type="entry name" value="BRCT_PAXIP1_rpt6_like"/>
    <property type="match status" value="1"/>
</dbReference>
<evidence type="ECO:0000256" key="7">
    <source>
        <dbReference type="ARBA" id="ARBA00022763"/>
    </source>
</evidence>
<evidence type="ECO:0000313" key="18">
    <source>
        <dbReference type="Proteomes" id="UP001154114"/>
    </source>
</evidence>
<feature type="region of interest" description="Disordered" evidence="14">
    <location>
        <begin position="732"/>
        <end position="805"/>
    </location>
</feature>
<dbReference type="AlphaFoldDB" id="A0A9P0C403"/>
<feature type="compositionally biased region" description="Polar residues" evidence="14">
    <location>
        <begin position="1029"/>
        <end position="1046"/>
    </location>
</feature>
<reference evidence="17" key="1">
    <citation type="submission" date="2021-12" db="EMBL/GenBank/DDBJ databases">
        <authorList>
            <person name="King R."/>
        </authorList>
    </citation>
    <scope>NUCLEOTIDE SEQUENCE</scope>
</reference>
<keyword evidence="9" id="KW-0007">Acetylation</keyword>
<dbReference type="GO" id="GO:0005694">
    <property type="term" value="C:chromosome"/>
    <property type="evidence" value="ECO:0007669"/>
    <property type="project" value="UniProtKB-SubCell"/>
</dbReference>
<evidence type="ECO:0000256" key="12">
    <source>
        <dbReference type="ARBA" id="ARBA00023858"/>
    </source>
</evidence>
<dbReference type="Proteomes" id="UP001154114">
    <property type="component" value="Chromosome 7"/>
</dbReference>
<evidence type="ECO:0000256" key="3">
    <source>
        <dbReference type="ARBA" id="ARBA00015014"/>
    </source>
</evidence>
<dbReference type="PANTHER" id="PTHR23196">
    <property type="entry name" value="PAX TRANSCRIPTION ACTIVATION DOMAIN INTERACTING PROTEIN"/>
    <property type="match status" value="1"/>
</dbReference>
<proteinExistence type="predicted"/>
<dbReference type="SMART" id="SM00240">
    <property type="entry name" value="FHA"/>
    <property type="match status" value="1"/>
</dbReference>
<dbReference type="EMBL" id="LR824010">
    <property type="protein sequence ID" value="CAH0625303.1"/>
    <property type="molecule type" value="Genomic_DNA"/>
</dbReference>
<evidence type="ECO:0000256" key="5">
    <source>
        <dbReference type="ARBA" id="ARBA00022499"/>
    </source>
</evidence>
<dbReference type="InterPro" id="IPR008984">
    <property type="entry name" value="SMAD_FHA_dom_sf"/>
</dbReference>
<feature type="compositionally biased region" description="Basic and acidic residues" evidence="14">
    <location>
        <begin position="763"/>
        <end position="786"/>
    </location>
</feature>
<dbReference type="CDD" id="cd17744">
    <property type="entry name" value="BRCT_MDC1_rpt1"/>
    <property type="match status" value="1"/>
</dbReference>
<dbReference type="Pfam" id="PF16770">
    <property type="entry name" value="RTT107_BRCT_5"/>
    <property type="match status" value="1"/>
</dbReference>
<evidence type="ECO:0000256" key="13">
    <source>
        <dbReference type="ARBA" id="ARBA00030146"/>
    </source>
</evidence>
<evidence type="ECO:0000256" key="14">
    <source>
        <dbReference type="SAM" id="MobiDB-lite"/>
    </source>
</evidence>
<dbReference type="Pfam" id="PF16589">
    <property type="entry name" value="BRCT_2"/>
    <property type="match status" value="1"/>
</dbReference>
<evidence type="ECO:0000256" key="1">
    <source>
        <dbReference type="ARBA" id="ARBA00004123"/>
    </source>
</evidence>
<evidence type="ECO:0000259" key="16">
    <source>
        <dbReference type="PROSITE" id="PS50172"/>
    </source>
</evidence>
<evidence type="ECO:0000313" key="17">
    <source>
        <dbReference type="EMBL" id="CAH0625303.1"/>
    </source>
</evidence>
<dbReference type="SUPFAM" id="SSF52113">
    <property type="entry name" value="BRCT domain"/>
    <property type="match status" value="1"/>
</dbReference>
<sequence length="1238" mass="138357">MECTQRLECTQELYDTQTQRVCPEQVGFLGICGEKHPVLRGVNKIGRDPQTCSIVLNLNSVSRQHAVINVLNGKEYMLMDLDSANKTKVQNKRLQPFVPHPLKNGDTVQFGDIFGIFRLLVEDDELPMTQALDLPLTQVLDIPETPLPSKAVSKIHRAQTTVIPESPDVSGDDSFISISNQTSERTRLSSGQFIKPFGKTISIKPVGSPQSPITSLSKRSTSLSFIDNPNTSLNESLVSRKSDKNVPNIFDMDTQPPDANETNDSIYTADTQAPPQPFSPSIYSLNTQLPTADNLPEIRKIDNQHDMQLDLFAANKENETHISNAETQPFGLEKNESMEQKKNEKENHQKDKVDGSVKAEDVSGKSANTSEEELLFDDIDGDVFEDDLHSQNILLDEVPLVEVVEKVDDKAKVDKTPSKRTNRTISGSSTDCEDIFMMPTQKVAELPQDDSKQNVNKVDLTNEAKPPKSTNGVQSDCSTDCEDIDMVPTQKIPERKVDVDDDVTDCEDNEVSENKPVVTADHTKFDDMPTQILDEYHADKPVNDNADIEDQPTQIVEEIVPQETEESKTSLSKIQSFKVPVESPKRVKNKDGQKPSPINTTVTSKPGTSTSKEDNYYQATQDIYDDLCSQREMSPDILQINQDDKLVTIDLVASPAKKHEDALNKLQKSLTRTSDVKGATQVASLKKVPSDSSDVESTPKKLRPFLFTDSDLPSSQEITTSMMTKHVSAVVDLSSESEPENSEDQATPIVHRKKKTKPAPKLDLSKKFEIEMLPERIMTRQRKPTDKLGSSTDKNISSRILKSSYLLDQEDQVDQEIISENIKRLKSFEKAKSLQDSKNDISPKEEVKETRSGKRGRKSKEESSKEKIKVKIEKPKKKETKAKSRSPQKSAEKNSKQANESSVIPETRSRRTRAKKNETETKENTSKNSISPDNNEKETEKKTRGRKKERSTSPEITVRRSKRQITKEKIAEELRDQAATNSKLKPILKHVRQESMEYNMSSSGDTVKGLKRTLVEDSEVPSPKRTRPYTDSSNDTSSGIKNSSLRATPARLNKTHNVLLTAFPSDEVKQKLEKLGAVIVTDVMQCSVVLTMHIKRTFKLLCALGLGKPIVGPGWVQACNDTNIIVDPWLYLVKDEAAEKRFGFSLRQSLTGKRDFLRGYNVSSTPSVLPDATEMELIVKCSGGSWQEGGARWVCVSCSKDKALWPALRRRGATIVSSEFILCGVLKQKLDINSYVFT</sequence>
<feature type="compositionally biased region" description="Basic and acidic residues" evidence="14">
    <location>
        <begin position="859"/>
        <end position="873"/>
    </location>
</feature>
<dbReference type="PANTHER" id="PTHR23196:SF1">
    <property type="entry name" value="PAX-INTERACTING PROTEIN 1"/>
    <property type="match status" value="1"/>
</dbReference>
<gene>
    <name evidence="17" type="ORF">CINC_LOCUS11935</name>
</gene>
<dbReference type="InterPro" id="IPR001357">
    <property type="entry name" value="BRCT_dom"/>
</dbReference>
<feature type="region of interest" description="Disordered" evidence="14">
    <location>
        <begin position="671"/>
        <end position="698"/>
    </location>
</feature>
<keyword evidence="10" id="KW-0539">Nucleus</keyword>
<feature type="region of interest" description="Disordered" evidence="14">
    <location>
        <begin position="412"/>
        <end position="432"/>
    </location>
</feature>
<evidence type="ECO:0000259" key="15">
    <source>
        <dbReference type="PROSITE" id="PS50006"/>
    </source>
</evidence>
<feature type="compositionally biased region" description="Acidic residues" evidence="14">
    <location>
        <begin position="499"/>
        <end position="511"/>
    </location>
</feature>
<dbReference type="SUPFAM" id="SSF49879">
    <property type="entry name" value="SMAD/FHA domain"/>
    <property type="match status" value="1"/>
</dbReference>
<feature type="region of interest" description="Disordered" evidence="14">
    <location>
        <begin position="321"/>
        <end position="369"/>
    </location>
</feature>
<evidence type="ECO:0000256" key="2">
    <source>
        <dbReference type="ARBA" id="ARBA00004286"/>
    </source>
</evidence>
<evidence type="ECO:0000256" key="6">
    <source>
        <dbReference type="ARBA" id="ARBA00022737"/>
    </source>
</evidence>
<feature type="compositionally biased region" description="Basic and acidic residues" evidence="14">
    <location>
        <begin position="333"/>
        <end position="363"/>
    </location>
</feature>
<dbReference type="Gene3D" id="2.60.200.20">
    <property type="match status" value="1"/>
</dbReference>
<dbReference type="InterPro" id="IPR051579">
    <property type="entry name" value="DDR_Transcriptional_Reg"/>
</dbReference>
<feature type="domain" description="FHA" evidence="15">
    <location>
        <begin position="43"/>
        <end position="94"/>
    </location>
</feature>
<keyword evidence="8" id="KW-0832">Ubl conjugation</keyword>
<feature type="compositionally biased region" description="Basic and acidic residues" evidence="14">
    <location>
        <begin position="583"/>
        <end position="593"/>
    </location>
</feature>
<feature type="compositionally biased region" description="Basic residues" evidence="14">
    <location>
        <begin position="874"/>
        <end position="886"/>
    </location>
</feature>
<dbReference type="Gene3D" id="3.40.50.10190">
    <property type="entry name" value="BRCT domain"/>
    <property type="match status" value="2"/>
</dbReference>
<dbReference type="PROSITE" id="PS50172">
    <property type="entry name" value="BRCT"/>
    <property type="match status" value="1"/>
</dbReference>
<dbReference type="PROSITE" id="PS50006">
    <property type="entry name" value="FHA_DOMAIN"/>
    <property type="match status" value="1"/>
</dbReference>
<feature type="compositionally biased region" description="Basic and acidic residues" evidence="14">
    <location>
        <begin position="965"/>
        <end position="976"/>
    </location>
</feature>
<keyword evidence="5" id="KW-1017">Isopeptide bond</keyword>
<comment type="subcellular location">
    <subcellularLocation>
        <location evidence="2">Chromosome</location>
    </subcellularLocation>
    <subcellularLocation>
        <location evidence="1">Nucleus</location>
    </subcellularLocation>
</comment>
<name>A0A9P0C403_CHRIL</name>
<feature type="compositionally biased region" description="Polar residues" evidence="14">
    <location>
        <begin position="468"/>
        <end position="478"/>
    </location>
</feature>
<feature type="compositionally biased region" description="Polar residues" evidence="14">
    <location>
        <begin position="788"/>
        <end position="801"/>
    </location>
</feature>
<dbReference type="GO" id="GO:0005634">
    <property type="term" value="C:nucleus"/>
    <property type="evidence" value="ECO:0007669"/>
    <property type="project" value="UniProtKB-SubCell"/>
</dbReference>
<protein>
    <recommendedName>
        <fullName evidence="3">Mediator of DNA damage checkpoint protein 1</fullName>
    </recommendedName>
    <alternativeName>
        <fullName evidence="13">PAX transactivation activation domain-interacting protein</fullName>
    </alternativeName>
    <alternativeName>
        <fullName evidence="12">PAX-interacting protein 1</fullName>
    </alternativeName>
</protein>
<feature type="region of interest" description="Disordered" evidence="14">
    <location>
        <begin position="828"/>
        <end position="977"/>
    </location>
</feature>
<accession>A0A9P0C403</accession>
<evidence type="ECO:0000256" key="9">
    <source>
        <dbReference type="ARBA" id="ARBA00022990"/>
    </source>
</evidence>
<keyword evidence="4" id="KW-0158">Chromosome</keyword>
<dbReference type="SMART" id="SM00292">
    <property type="entry name" value="BRCT"/>
    <property type="match status" value="1"/>
</dbReference>
<feature type="region of interest" description="Disordered" evidence="14">
    <location>
        <begin position="444"/>
        <end position="525"/>
    </location>
</feature>
<organism evidence="17 18">
    <name type="scientific">Chrysodeixis includens</name>
    <name type="common">Soybean looper</name>
    <name type="synonym">Pseudoplusia includens</name>
    <dbReference type="NCBI Taxonomy" id="689277"/>
    <lineage>
        <taxon>Eukaryota</taxon>
        <taxon>Metazoa</taxon>
        <taxon>Ecdysozoa</taxon>
        <taxon>Arthropoda</taxon>
        <taxon>Hexapoda</taxon>
        <taxon>Insecta</taxon>
        <taxon>Pterygota</taxon>
        <taxon>Neoptera</taxon>
        <taxon>Endopterygota</taxon>
        <taxon>Lepidoptera</taxon>
        <taxon>Glossata</taxon>
        <taxon>Ditrysia</taxon>
        <taxon>Noctuoidea</taxon>
        <taxon>Noctuidae</taxon>
        <taxon>Plusiinae</taxon>
        <taxon>Chrysodeixis</taxon>
    </lineage>
</organism>
<evidence type="ECO:0000256" key="10">
    <source>
        <dbReference type="ARBA" id="ARBA00023242"/>
    </source>
</evidence>
<feature type="compositionally biased region" description="Basic and acidic residues" evidence="14">
    <location>
        <begin position="915"/>
        <end position="925"/>
    </location>
</feature>